<sequence>MISTSNVSLSYGKRTLFEDVTIKFIPGNCYGLIGANGAGKSTFLKILSGDIDPRTGRVEIPGGMRLAVLKQNHFEFDEFPVLQTVIMGHKRLYDIMQEKDAIYAKEDFTEEDGLRASDLEAEFADLEGWNAENDAATLLNGLGITEELHYSLVKELSGSEKVRVLLAQALFGNPDILLLDEPTNHLDAESILWLEHFLDNFTNTVIVVSHDRHFLDAVCTHVADIDYGKIQLYAGNYSFWYESSQLASKQRSEANKKTEDKRKELEEFIRRFSANASKSKQATSRQKLLNKLTLEDIKPSSRKYPYIQFKPEREAGNQLLTVENLGKTLEDGTTLFKNISFTVDKKDKIAVLGRNDLSASTFFEILMGEKQADSGSFTWGTTITTAFFPKDNAHYFDTDLNLVDWLRQFSDEKDESFIRGFLGRMLFTGEESLKKANVLSGGEKVRCMLSKMMLQSGNFLLLDEPTNHLDLESITALNNGLKDFTGTILFSSHDLQFVDTIANRIIELTPKGIIDKRMSYEEYLEDEQIKALRQKMYN</sequence>
<dbReference type="FunFam" id="3.40.50.300:FF:000070">
    <property type="entry name" value="Putative ABC transporter ATP-binding component"/>
    <property type="match status" value="1"/>
</dbReference>
<dbReference type="PANTHER" id="PTHR42855">
    <property type="entry name" value="ABC TRANSPORTER ATP-BINDING SUBUNIT"/>
    <property type="match status" value="1"/>
</dbReference>
<protein>
    <recommendedName>
        <fullName evidence="5">Probable ATP-binding protein YbiT</fullName>
    </recommendedName>
</protein>
<dbReference type="Gene3D" id="3.40.50.300">
    <property type="entry name" value="P-loop containing nucleotide triphosphate hydrolases"/>
    <property type="match status" value="2"/>
</dbReference>
<dbReference type="Pfam" id="PF00005">
    <property type="entry name" value="ABC_tran"/>
    <property type="match status" value="2"/>
</dbReference>
<evidence type="ECO:0000313" key="7">
    <source>
        <dbReference type="EMBL" id="GEO03692.1"/>
    </source>
</evidence>
<dbReference type="SMART" id="SM00382">
    <property type="entry name" value="AAA"/>
    <property type="match status" value="2"/>
</dbReference>
<keyword evidence="3 7" id="KW-0067">ATP-binding</keyword>
<keyword evidence="2" id="KW-0547">Nucleotide-binding</keyword>
<evidence type="ECO:0000256" key="3">
    <source>
        <dbReference type="ARBA" id="ARBA00022840"/>
    </source>
</evidence>
<evidence type="ECO:0000256" key="5">
    <source>
        <dbReference type="ARBA" id="ARBA00074044"/>
    </source>
</evidence>
<feature type="domain" description="ABC transporter" evidence="6">
    <location>
        <begin position="2"/>
        <end position="252"/>
    </location>
</feature>
<evidence type="ECO:0000256" key="1">
    <source>
        <dbReference type="ARBA" id="ARBA00022737"/>
    </source>
</evidence>
<evidence type="ECO:0000313" key="8">
    <source>
        <dbReference type="Proteomes" id="UP000321532"/>
    </source>
</evidence>
<organism evidence="7 8">
    <name type="scientific">Adhaeribacter aerolatus</name>
    <dbReference type="NCBI Taxonomy" id="670289"/>
    <lineage>
        <taxon>Bacteria</taxon>
        <taxon>Pseudomonadati</taxon>
        <taxon>Bacteroidota</taxon>
        <taxon>Cytophagia</taxon>
        <taxon>Cytophagales</taxon>
        <taxon>Hymenobacteraceae</taxon>
        <taxon>Adhaeribacter</taxon>
    </lineage>
</organism>
<feature type="domain" description="ABC transporter" evidence="6">
    <location>
        <begin position="320"/>
        <end position="536"/>
    </location>
</feature>
<dbReference type="SUPFAM" id="SSF52540">
    <property type="entry name" value="P-loop containing nucleoside triphosphate hydrolases"/>
    <property type="match status" value="2"/>
</dbReference>
<dbReference type="Proteomes" id="UP000321532">
    <property type="component" value="Unassembled WGS sequence"/>
</dbReference>
<dbReference type="GO" id="GO:0016887">
    <property type="term" value="F:ATP hydrolysis activity"/>
    <property type="evidence" value="ECO:0007669"/>
    <property type="project" value="InterPro"/>
</dbReference>
<dbReference type="InterPro" id="IPR051309">
    <property type="entry name" value="ABCF_ATPase"/>
</dbReference>
<dbReference type="EMBL" id="BJYS01000007">
    <property type="protein sequence ID" value="GEO03692.1"/>
    <property type="molecule type" value="Genomic_DNA"/>
</dbReference>
<dbReference type="InterPro" id="IPR003593">
    <property type="entry name" value="AAA+_ATPase"/>
</dbReference>
<comment type="similarity">
    <text evidence="4">Belongs to the ABC transporter superfamily. ABCF family. YbiT subfamily.</text>
</comment>
<dbReference type="InterPro" id="IPR003439">
    <property type="entry name" value="ABC_transporter-like_ATP-bd"/>
</dbReference>
<dbReference type="GO" id="GO:0005524">
    <property type="term" value="F:ATP binding"/>
    <property type="evidence" value="ECO:0007669"/>
    <property type="project" value="UniProtKB-KW"/>
</dbReference>
<evidence type="ECO:0000256" key="4">
    <source>
        <dbReference type="ARBA" id="ARBA00061551"/>
    </source>
</evidence>
<dbReference type="AlphaFoldDB" id="A0A512AVE8"/>
<dbReference type="InterPro" id="IPR032781">
    <property type="entry name" value="ABC_tran_Xtn"/>
</dbReference>
<evidence type="ECO:0000259" key="6">
    <source>
        <dbReference type="PROSITE" id="PS50893"/>
    </source>
</evidence>
<keyword evidence="1" id="KW-0677">Repeat</keyword>
<dbReference type="RefSeq" id="WP_146896313.1">
    <property type="nucleotide sequence ID" value="NZ_BJYS01000007.1"/>
</dbReference>
<dbReference type="FunFam" id="3.40.50.300:FF:000011">
    <property type="entry name" value="Putative ABC transporter ATP-binding component"/>
    <property type="match status" value="1"/>
</dbReference>
<name>A0A512AVE8_9BACT</name>
<keyword evidence="8" id="KW-1185">Reference proteome</keyword>
<dbReference type="Pfam" id="PF12848">
    <property type="entry name" value="ABC_tran_Xtn"/>
    <property type="match status" value="1"/>
</dbReference>
<dbReference type="InterPro" id="IPR027417">
    <property type="entry name" value="P-loop_NTPase"/>
</dbReference>
<comment type="caution">
    <text evidence="7">The sequence shown here is derived from an EMBL/GenBank/DDBJ whole genome shotgun (WGS) entry which is preliminary data.</text>
</comment>
<proteinExistence type="inferred from homology"/>
<dbReference type="PROSITE" id="PS50893">
    <property type="entry name" value="ABC_TRANSPORTER_2"/>
    <property type="match status" value="2"/>
</dbReference>
<evidence type="ECO:0000256" key="2">
    <source>
        <dbReference type="ARBA" id="ARBA00022741"/>
    </source>
</evidence>
<gene>
    <name evidence="7" type="primary">ykpA</name>
    <name evidence="7" type="ORF">AAE02nite_13560</name>
</gene>
<dbReference type="PANTHER" id="PTHR42855:SF2">
    <property type="entry name" value="DRUG RESISTANCE ABC TRANSPORTER,ATP-BINDING PROTEIN"/>
    <property type="match status" value="1"/>
</dbReference>
<reference evidence="7 8" key="1">
    <citation type="submission" date="2019-07" db="EMBL/GenBank/DDBJ databases">
        <title>Whole genome shotgun sequence of Adhaeribacter aerolatus NBRC 106133.</title>
        <authorList>
            <person name="Hosoyama A."/>
            <person name="Uohara A."/>
            <person name="Ohji S."/>
            <person name="Ichikawa N."/>
        </authorList>
    </citation>
    <scope>NUCLEOTIDE SEQUENCE [LARGE SCALE GENOMIC DNA]</scope>
    <source>
        <strain evidence="7 8">NBRC 106133</strain>
    </source>
</reference>
<dbReference type="CDD" id="cd03221">
    <property type="entry name" value="ABCF_EF-3"/>
    <property type="match status" value="2"/>
</dbReference>
<accession>A0A512AVE8</accession>
<dbReference type="OrthoDB" id="1521973at2"/>